<proteinExistence type="predicted"/>
<organism evidence="1 2">
    <name type="scientific">Anaeramoeba flamelloides</name>
    <dbReference type="NCBI Taxonomy" id="1746091"/>
    <lineage>
        <taxon>Eukaryota</taxon>
        <taxon>Metamonada</taxon>
        <taxon>Anaeramoebidae</taxon>
        <taxon>Anaeramoeba</taxon>
    </lineage>
</organism>
<reference evidence="1" key="1">
    <citation type="submission" date="2022-08" db="EMBL/GenBank/DDBJ databases">
        <title>Novel sulphate-reducing endosymbionts in the free-living metamonad Anaeramoeba.</title>
        <authorList>
            <person name="Jerlstrom-Hultqvist J."/>
            <person name="Cepicka I."/>
            <person name="Gallot-Lavallee L."/>
            <person name="Salas-Leiva D."/>
            <person name="Curtis B.A."/>
            <person name="Zahonova K."/>
            <person name="Pipaliya S."/>
            <person name="Dacks J."/>
            <person name="Roger A.J."/>
        </authorList>
    </citation>
    <scope>NUCLEOTIDE SEQUENCE</scope>
    <source>
        <strain evidence="1">Busselton2</strain>
    </source>
</reference>
<comment type="caution">
    <text evidence="1">The sequence shown here is derived from an EMBL/GenBank/DDBJ whole genome shotgun (WGS) entry which is preliminary data.</text>
</comment>
<protein>
    <submittedName>
        <fullName evidence="1">Uncharacterized protein</fullName>
    </submittedName>
</protein>
<dbReference type="Proteomes" id="UP001146793">
    <property type="component" value="Unassembled WGS sequence"/>
</dbReference>
<evidence type="ECO:0000313" key="2">
    <source>
        <dbReference type="Proteomes" id="UP001146793"/>
    </source>
</evidence>
<name>A0AAV7YQW5_9EUKA</name>
<evidence type="ECO:0000313" key="1">
    <source>
        <dbReference type="EMBL" id="KAJ3432162.1"/>
    </source>
</evidence>
<sequence length="619" mass="74248">MDLKNLTICIDAGWSSRRNANECCFIVIDNKTKLLFDLIVITRENYSGASGNMEAEAARIFCNKHKKGINLIGVVKDGDTKLAKIFEATWKSVKILKDLNHLLKNLREKIQKESTFTCVKKIKVSMTQWIISKCKKSWHNLELKIHLQLSIFHFLNYHHCCDHIEKFQDRYDFPDLNIKDKRFLIEKKIKIQNNISNYLNILENNKEILEKKLHSKNETKRDRKHWKHVIDEINHKYNYFFEKKVNLYNNNINFLQESEIEEEKSFQLSPQLIELSNLIDELSDRSEVFFTAGSTNKNESFMNSRTKFIEKRINAVKQWEMRCQFSALNRELPEWKTILMDTLGFKINLPQIISQHNKNVEKQYEKVRQNTSEYKKGRFIRKLKNYSKENRRKEEGHYLFKGKKDDQNSKRNKKYSCRYECTTLYKTQLSRLIYEIIFHQRVPVMREKDIISKDLLLTKKKLYLVKNYLNKILKNLQERITKNDLMKDKLNFRKKKEALKTLLNYIVEFENTYKIKTKPRRSKTLIINPEEFQQDIEIFKEIDDDEEETEDGLIEENCQEKDIFQESELEEIEEIITNERKPLSNINDDRVFSITFDKRLPSSFVNNTLLFEIERSKKK</sequence>
<accession>A0AAV7YQW5</accession>
<dbReference type="EMBL" id="JANTQA010000047">
    <property type="protein sequence ID" value="KAJ3432162.1"/>
    <property type="molecule type" value="Genomic_DNA"/>
</dbReference>
<dbReference type="AlphaFoldDB" id="A0AAV7YQW5"/>
<gene>
    <name evidence="1" type="ORF">M0812_21093</name>
</gene>